<comment type="subunit">
    <text evidence="6">Homodimer.</text>
</comment>
<dbReference type="NCBIfam" id="TIGR02168">
    <property type="entry name" value="SMC_prok_B"/>
    <property type="match status" value="1"/>
</dbReference>
<dbReference type="InterPro" id="IPR011890">
    <property type="entry name" value="SMC_prok"/>
</dbReference>
<feature type="domain" description="RecF/RecN/SMC N-terminal" evidence="7">
    <location>
        <begin position="3"/>
        <end position="376"/>
    </location>
</feature>
<reference evidence="8 9" key="1">
    <citation type="submission" date="2024-02" db="EMBL/GenBank/DDBJ databases">
        <title>Marinospirillum sp. MEB 164 isolated from Lonar lake sediment.</title>
        <authorList>
            <person name="Joshi A."/>
            <person name="Thite S."/>
        </authorList>
    </citation>
    <scope>NUCLEOTIDE SEQUENCE [LARGE SCALE GENOMIC DNA]</scope>
    <source>
        <strain evidence="8 9">MEB164</strain>
    </source>
</reference>
<evidence type="ECO:0000256" key="1">
    <source>
        <dbReference type="ARBA" id="ARBA00022490"/>
    </source>
</evidence>
<keyword evidence="4 6" id="KW-0175">Coiled coil</keyword>
<comment type="similarity">
    <text evidence="6">Belongs to the SMC family.</text>
</comment>
<dbReference type="InterPro" id="IPR024704">
    <property type="entry name" value="SMC"/>
</dbReference>
<keyword evidence="3 6" id="KW-0067">ATP-binding</keyword>
<dbReference type="InterPro" id="IPR003395">
    <property type="entry name" value="RecF/RecN/SMC_N"/>
</dbReference>
<evidence type="ECO:0000256" key="3">
    <source>
        <dbReference type="ARBA" id="ARBA00022840"/>
    </source>
</evidence>
<dbReference type="RefSeq" id="WP_405336631.1">
    <property type="nucleotide sequence ID" value="NZ_JBANFI010000001.1"/>
</dbReference>
<keyword evidence="1 6" id="KW-0963">Cytoplasm</keyword>
<dbReference type="InterPro" id="IPR027417">
    <property type="entry name" value="P-loop_NTPase"/>
</dbReference>
<comment type="function">
    <text evidence="6">Required for chromosome condensation and partitioning.</text>
</comment>
<sequence>MRLKAIKLAGFKSFVDPTTVTFKSQMTAVVGPNGCGKSNIIDAVRWVMGESSAKYLRGESMTDVIFNGSQQRKPVSQASIELVFDNREGRLGGPYADYAELAVKRLVTRDGQSNYFLNGSKCRRRDITDLFLGTGLGARSYAIIEQGMISRLIEARPEELRVYLEEAAGISKYKERRKETENRIRRTQENLERLDDVREELARQLERLGRQAAAAQRYQELRRQERRLKAELAVMRWRTADQQLQHKLETIRRLEVEKEAELAQLRQGEAQLEARREAQEQAAAELEAAQQQLNQYDLQIARLEQGLQHQRQRERQLQQSLDEAQQQQAKVEAALAADQAQLSHIHQTLQTLAPQVAELQQAEQHQLAIQDELEQAYQQLQETWDAFYRKAEAEQQRATLAQAKIQQLEAQRQRLTQQEERLQQQQAGQQEDWMALRLEEVELEREAIEESLLELQEELHALQQQQEQLEQQSKEQRQLQHQQATQLQQQQGRLASLQALQQAELEGQDAELETWLEQQGWADYPRLGAWLATPPGWEKAFEVVLGSALQAFLVPPTSALATAWLAPPSGECRWFVQPDPLTSAELEPQVGCWAGSLGAMLDQAVELPASVRQLLALYRPADSLADALAHQADLAPGEAWITPTGDRVLADGGMLLASQQSQSGVLLRQKALRDLETQIASLEEAYALSEAQQEASQQAKEALQHEQQQLQQRLQVEQQQLNQLMTEQVRLSEQQRSAAEQQRQREEQAAELEAEREELSEQLQLVREEWEEALLQLEAHAEERAQLDAQRQQLRTEREAQKIQQRSMTSQWQAAQLKYQELITQEQACQQAMQRLSEQRQLHLEQTEQLQLDLEQLRDPDDLQMAELEERLEQRLDQEEQVAQIRQVFQQVQEAQKQLEQQRQVYEKRLDALRQELEEQRLQQQSLMVQRDHHLEHLQQEGLNLKEVLEELSDTVCESEWQEALHKAQEQIRRLGAINLAAIEEYDQQAERKHYLDAQNAELCEALETLDQAIKRIDRETRQRFKDTFNQVNQGLQTLFPKVFGGGTAWLQLTGEDLLETGVSIMARPPGKKNATIHLLSGGEKALTALALVFSIFELNPAPFCMLDEVDAPLDDTNVGRYAALVKEMSASIQFIYITHNKQAMESAEQLMGVTMQEPGVSRLVSVDLEEAAALVGES</sequence>
<dbReference type="PIRSF" id="PIRSF005719">
    <property type="entry name" value="SMC"/>
    <property type="match status" value="1"/>
</dbReference>
<name>A0ABW8PU25_9GAMM</name>
<feature type="domain" description="RecF/RecN/SMC N-terminal" evidence="7">
    <location>
        <begin position="839"/>
        <end position="1162"/>
    </location>
</feature>
<feature type="coiled-coil region" evidence="6">
    <location>
        <begin position="672"/>
        <end position="853"/>
    </location>
</feature>
<keyword evidence="5 6" id="KW-0238">DNA-binding</keyword>
<comment type="caution">
    <text evidence="8">The sequence shown here is derived from an EMBL/GenBank/DDBJ whole genome shotgun (WGS) entry which is preliminary data.</text>
</comment>
<evidence type="ECO:0000256" key="2">
    <source>
        <dbReference type="ARBA" id="ARBA00022741"/>
    </source>
</evidence>
<dbReference type="SUPFAM" id="SSF52540">
    <property type="entry name" value="P-loop containing nucleoside triphosphate hydrolases"/>
    <property type="match status" value="2"/>
</dbReference>
<evidence type="ECO:0000256" key="5">
    <source>
        <dbReference type="ARBA" id="ARBA00023125"/>
    </source>
</evidence>
<feature type="coiled-coil region" evidence="6">
    <location>
        <begin position="170"/>
        <end position="482"/>
    </location>
</feature>
<keyword evidence="2 6" id="KW-0547">Nucleotide-binding</keyword>
<gene>
    <name evidence="6 8" type="primary">smc</name>
    <name evidence="8" type="ORF">V6U78_01910</name>
</gene>
<evidence type="ECO:0000256" key="6">
    <source>
        <dbReference type="HAMAP-Rule" id="MF_01894"/>
    </source>
</evidence>
<feature type="coiled-coil region" evidence="6">
    <location>
        <begin position="878"/>
        <end position="955"/>
    </location>
</feature>
<accession>A0ABW8PU25</accession>
<proteinExistence type="inferred from homology"/>
<feature type="binding site" evidence="6">
    <location>
        <begin position="32"/>
        <end position="39"/>
    </location>
    <ligand>
        <name>ATP</name>
        <dbReference type="ChEBI" id="CHEBI:30616"/>
    </ligand>
</feature>
<dbReference type="CDD" id="cd03278">
    <property type="entry name" value="ABC_SMC_barmotin"/>
    <property type="match status" value="2"/>
</dbReference>
<dbReference type="EMBL" id="JBANFI010000001">
    <property type="protein sequence ID" value="MFK7159795.1"/>
    <property type="molecule type" value="Genomic_DNA"/>
</dbReference>
<protein>
    <recommendedName>
        <fullName evidence="6">Chromosome partition protein Smc</fullName>
    </recommendedName>
</protein>
<dbReference type="Gene3D" id="3.40.50.300">
    <property type="entry name" value="P-loop containing nucleotide triphosphate hydrolases"/>
    <property type="match status" value="2"/>
</dbReference>
<dbReference type="HAMAP" id="MF_01894">
    <property type="entry name" value="Smc_prok"/>
    <property type="match status" value="1"/>
</dbReference>
<keyword evidence="9" id="KW-1185">Reference proteome</keyword>
<organism evidence="8 9">
    <name type="scientific">Marinospirillum alkalitolerans</name>
    <dbReference type="NCBI Taxonomy" id="3123374"/>
    <lineage>
        <taxon>Bacteria</taxon>
        <taxon>Pseudomonadati</taxon>
        <taxon>Pseudomonadota</taxon>
        <taxon>Gammaproteobacteria</taxon>
        <taxon>Oceanospirillales</taxon>
        <taxon>Oceanospirillaceae</taxon>
        <taxon>Marinospirillum</taxon>
    </lineage>
</organism>
<dbReference type="Pfam" id="PF02463">
    <property type="entry name" value="SMC_N"/>
    <property type="match status" value="2"/>
</dbReference>
<dbReference type="InterPro" id="IPR036277">
    <property type="entry name" value="SMC_hinge_sf"/>
</dbReference>
<evidence type="ECO:0000313" key="8">
    <source>
        <dbReference type="EMBL" id="MFK7159795.1"/>
    </source>
</evidence>
<dbReference type="PANTHER" id="PTHR43977">
    <property type="entry name" value="STRUCTURAL MAINTENANCE OF CHROMOSOMES PROTEIN 3"/>
    <property type="match status" value="1"/>
</dbReference>
<dbReference type="SUPFAM" id="SSF75553">
    <property type="entry name" value="Smc hinge domain"/>
    <property type="match status" value="1"/>
</dbReference>
<comment type="subcellular location">
    <subcellularLocation>
        <location evidence="6">Cytoplasm</location>
    </subcellularLocation>
</comment>
<evidence type="ECO:0000256" key="4">
    <source>
        <dbReference type="ARBA" id="ARBA00023054"/>
    </source>
</evidence>
<dbReference type="Proteomes" id="UP001621714">
    <property type="component" value="Unassembled WGS sequence"/>
</dbReference>
<comment type="domain">
    <text evidence="6">Contains large globular domains required for ATP hydrolysis at each terminus and a third globular domain forming a flexible hinge near the middle of the molecule. These domains are separated by coiled-coil structures.</text>
</comment>
<evidence type="ECO:0000313" key="9">
    <source>
        <dbReference type="Proteomes" id="UP001621714"/>
    </source>
</evidence>
<evidence type="ECO:0000259" key="7">
    <source>
        <dbReference type="Pfam" id="PF02463"/>
    </source>
</evidence>